<organism evidence="1">
    <name type="scientific">marine sediment metagenome</name>
    <dbReference type="NCBI Taxonomy" id="412755"/>
    <lineage>
        <taxon>unclassified sequences</taxon>
        <taxon>metagenomes</taxon>
        <taxon>ecological metagenomes</taxon>
    </lineage>
</organism>
<evidence type="ECO:0000313" key="1">
    <source>
        <dbReference type="EMBL" id="KKL67507.1"/>
    </source>
</evidence>
<dbReference type="EMBL" id="LAZR01026836">
    <property type="protein sequence ID" value="KKL67507.1"/>
    <property type="molecule type" value="Genomic_DNA"/>
</dbReference>
<reference evidence="1" key="1">
    <citation type="journal article" date="2015" name="Nature">
        <title>Complex archaea that bridge the gap between prokaryotes and eukaryotes.</title>
        <authorList>
            <person name="Spang A."/>
            <person name="Saw J.H."/>
            <person name="Jorgensen S.L."/>
            <person name="Zaremba-Niedzwiedzka K."/>
            <person name="Martijn J."/>
            <person name="Lind A.E."/>
            <person name="van Eijk R."/>
            <person name="Schleper C."/>
            <person name="Guy L."/>
            <person name="Ettema T.J."/>
        </authorList>
    </citation>
    <scope>NUCLEOTIDE SEQUENCE</scope>
</reference>
<accession>A0A0F9GWK9</accession>
<name>A0A0F9GWK9_9ZZZZ</name>
<gene>
    <name evidence="1" type="ORF">LCGC14_2134280</name>
</gene>
<comment type="caution">
    <text evidence="1">The sequence shown here is derived from an EMBL/GenBank/DDBJ whole genome shotgun (WGS) entry which is preliminary data.</text>
</comment>
<protein>
    <submittedName>
        <fullName evidence="1">Uncharacterized protein</fullName>
    </submittedName>
</protein>
<sequence>MVERIETRVSIEKSFVPNFWIWSGKRADGEDREPFVPFTVGDFVVSKYLGLQFVSDKHCALRFHGLVLSGIATKTDEIDIPLKLVKFEVAIVVVGNTNPSLAGKYELAGWVTAKELRSVGQKSHDFGMDGRRYFIRDLRPISELNHAIASGKIDIDLEEADEWWHK</sequence>
<dbReference type="AlphaFoldDB" id="A0A0F9GWK9"/>
<proteinExistence type="predicted"/>